<dbReference type="AlphaFoldDB" id="A0A0P9CTW7"/>
<dbReference type="STRING" id="381306.AN478_08140"/>
<name>A0A0P9CTW7_9GAMM</name>
<keyword evidence="2" id="KW-1185">Reference proteome</keyword>
<evidence type="ECO:0008006" key="3">
    <source>
        <dbReference type="Google" id="ProtNLM"/>
    </source>
</evidence>
<dbReference type="EMBL" id="FMUN01000003">
    <property type="protein sequence ID" value="SCY16107.1"/>
    <property type="molecule type" value="Genomic_DNA"/>
</dbReference>
<sequence length="141" mass="15813">MTEDPIRSFDDLLARLDRLADAAEQGPIDPVITDYLRMTRDRLVRLRERTGEERRLAPREEDGGKGRLVVHGVAYPVEIVDRSATGFGLRAFEELTPETYARLDIDGESEEEIHEGLITNCRAEGDGYRIGLDVASSLRIG</sequence>
<protein>
    <recommendedName>
        <fullName evidence="3">PilZ domain-containing protein</fullName>
    </recommendedName>
</protein>
<organism evidence="1 2">
    <name type="scientific">Thiohalorhabdus denitrificans</name>
    <dbReference type="NCBI Taxonomy" id="381306"/>
    <lineage>
        <taxon>Bacteria</taxon>
        <taxon>Pseudomonadati</taxon>
        <taxon>Pseudomonadota</taxon>
        <taxon>Gammaproteobacteria</taxon>
        <taxon>Thiohalorhabdales</taxon>
        <taxon>Thiohalorhabdaceae</taxon>
        <taxon>Thiohalorhabdus</taxon>
    </lineage>
</organism>
<reference evidence="2" key="1">
    <citation type="submission" date="2016-10" db="EMBL/GenBank/DDBJ databases">
        <authorList>
            <person name="Varghese N."/>
        </authorList>
    </citation>
    <scope>NUCLEOTIDE SEQUENCE [LARGE SCALE GENOMIC DNA]</scope>
    <source>
        <strain evidence="2">HL 19</strain>
    </source>
</reference>
<gene>
    <name evidence="1" type="ORF">SAMN05661077_1395</name>
</gene>
<accession>A0A0P9CTW7</accession>
<dbReference type="Proteomes" id="UP000183104">
    <property type="component" value="Unassembled WGS sequence"/>
</dbReference>
<evidence type="ECO:0000313" key="2">
    <source>
        <dbReference type="Proteomes" id="UP000183104"/>
    </source>
</evidence>
<evidence type="ECO:0000313" key="1">
    <source>
        <dbReference type="EMBL" id="SCY16107.1"/>
    </source>
</evidence>
<proteinExistence type="predicted"/>
<dbReference type="RefSeq" id="WP_054966115.1">
    <property type="nucleotide sequence ID" value="NZ_FMUN01000003.1"/>
</dbReference>